<evidence type="ECO:0000256" key="7">
    <source>
        <dbReference type="SAM" id="Phobius"/>
    </source>
</evidence>
<comment type="subcellular location">
    <subcellularLocation>
        <location evidence="1">Cell membrane</location>
        <topology evidence="1">Multi-pass membrane protein</topology>
    </subcellularLocation>
</comment>
<gene>
    <name evidence="8" type="ORF">DES31_0129</name>
</gene>
<evidence type="ECO:0000256" key="4">
    <source>
        <dbReference type="ARBA" id="ARBA00022692"/>
    </source>
</evidence>
<evidence type="ECO:0000256" key="1">
    <source>
        <dbReference type="ARBA" id="ARBA00004651"/>
    </source>
</evidence>
<dbReference type="EMBL" id="RBJC01000004">
    <property type="protein sequence ID" value="RKR76821.1"/>
    <property type="molecule type" value="Genomic_DNA"/>
</dbReference>
<evidence type="ECO:0000313" key="8">
    <source>
        <dbReference type="EMBL" id="RKR76821.1"/>
    </source>
</evidence>
<dbReference type="PANTHER" id="PTHR33452">
    <property type="entry name" value="OXIDOREDUCTASE CATD-RELATED"/>
    <property type="match status" value="1"/>
</dbReference>
<feature type="transmembrane region" description="Helical" evidence="7">
    <location>
        <begin position="46"/>
        <end position="67"/>
    </location>
</feature>
<feature type="transmembrane region" description="Helical" evidence="7">
    <location>
        <begin position="103"/>
        <end position="123"/>
    </location>
</feature>
<accession>A0A420XI49</accession>
<dbReference type="InterPro" id="IPR051907">
    <property type="entry name" value="DoxX-like_oxidoreductase"/>
</dbReference>
<keyword evidence="9" id="KW-1185">Reference proteome</keyword>
<keyword evidence="5 7" id="KW-1133">Transmembrane helix</keyword>
<dbReference type="Proteomes" id="UP000280099">
    <property type="component" value="Unassembled WGS sequence"/>
</dbReference>
<dbReference type="AlphaFoldDB" id="A0A420XI49"/>
<proteinExistence type="inferred from homology"/>
<dbReference type="PANTHER" id="PTHR33452:SF4">
    <property type="entry name" value="BLL4328 PROTEIN"/>
    <property type="match status" value="1"/>
</dbReference>
<feature type="transmembrane region" description="Helical" evidence="7">
    <location>
        <begin position="7"/>
        <end position="26"/>
    </location>
</feature>
<evidence type="ECO:0000256" key="6">
    <source>
        <dbReference type="ARBA" id="ARBA00023136"/>
    </source>
</evidence>
<organism evidence="8 9">
    <name type="scientific">Otariodibacter oris</name>
    <dbReference type="NCBI Taxonomy" id="1032623"/>
    <lineage>
        <taxon>Bacteria</taxon>
        <taxon>Pseudomonadati</taxon>
        <taxon>Pseudomonadota</taxon>
        <taxon>Gammaproteobacteria</taxon>
        <taxon>Pasteurellales</taxon>
        <taxon>Pasteurellaceae</taxon>
        <taxon>Otariodibacter</taxon>
    </lineage>
</organism>
<name>A0A420XI49_9PAST</name>
<keyword evidence="4 7" id="KW-0812">Transmembrane</keyword>
<evidence type="ECO:0000256" key="3">
    <source>
        <dbReference type="ARBA" id="ARBA00022475"/>
    </source>
</evidence>
<dbReference type="OrthoDB" id="346004at2"/>
<protein>
    <submittedName>
        <fullName evidence="8">Putative oxidoreductase</fullName>
    </submittedName>
</protein>
<reference evidence="8 9" key="1">
    <citation type="submission" date="2018-10" db="EMBL/GenBank/DDBJ databases">
        <title>Genomic Encyclopedia of Type Strains, Phase IV (KMG-IV): sequencing the most valuable type-strain genomes for metagenomic binning, comparative biology and taxonomic classification.</title>
        <authorList>
            <person name="Goeker M."/>
        </authorList>
    </citation>
    <scope>NUCLEOTIDE SEQUENCE [LARGE SCALE GENOMIC DNA]</scope>
    <source>
        <strain evidence="8 9">DSM 23800</strain>
    </source>
</reference>
<keyword evidence="3" id="KW-1003">Cell membrane</keyword>
<dbReference type="InterPro" id="IPR032808">
    <property type="entry name" value="DoxX"/>
</dbReference>
<feature type="transmembrane region" description="Helical" evidence="7">
    <location>
        <begin position="79"/>
        <end position="97"/>
    </location>
</feature>
<evidence type="ECO:0000256" key="2">
    <source>
        <dbReference type="ARBA" id="ARBA00006679"/>
    </source>
</evidence>
<dbReference type="GO" id="GO:0005886">
    <property type="term" value="C:plasma membrane"/>
    <property type="evidence" value="ECO:0007669"/>
    <property type="project" value="UniProtKB-SubCell"/>
</dbReference>
<evidence type="ECO:0000256" key="5">
    <source>
        <dbReference type="ARBA" id="ARBA00022989"/>
    </source>
</evidence>
<dbReference type="Pfam" id="PF07681">
    <property type="entry name" value="DoxX"/>
    <property type="match status" value="1"/>
</dbReference>
<sequence>MNSLDKFTPYALAALRLVTAYLFFTHGTDKVFGVPHLFGAQPLDSLFGIAGIMEVIGGALMILGLFTRPVAFILSGQMAVAYFHVHATADTFLFPILNQGEPPVLYTFIFLLIVFAGPGAWALDNRKK</sequence>
<keyword evidence="6 7" id="KW-0472">Membrane</keyword>
<evidence type="ECO:0000313" key="9">
    <source>
        <dbReference type="Proteomes" id="UP000280099"/>
    </source>
</evidence>
<comment type="similarity">
    <text evidence="2">Belongs to the DoxX family.</text>
</comment>
<comment type="caution">
    <text evidence="8">The sequence shown here is derived from an EMBL/GenBank/DDBJ whole genome shotgun (WGS) entry which is preliminary data.</text>
</comment>
<dbReference type="RefSeq" id="WP_121120963.1">
    <property type="nucleotide sequence ID" value="NZ_CP016604.1"/>
</dbReference>